<evidence type="ECO:0000256" key="4">
    <source>
        <dbReference type="ARBA" id="ARBA00022692"/>
    </source>
</evidence>
<dbReference type="Proteomes" id="UP000275846">
    <property type="component" value="Unassembled WGS sequence"/>
</dbReference>
<dbReference type="GO" id="GO:0043541">
    <property type="term" value="C:UDP-N-acetylglucosamine transferase complex"/>
    <property type="evidence" value="ECO:0007669"/>
    <property type="project" value="TreeGrafter"/>
</dbReference>
<dbReference type="PANTHER" id="PTHR12154:SF4">
    <property type="entry name" value="UDP-N-ACETYLGLUCOSAMINE TRANSFERASE SUBUNIT ALG14 HOMOLOG"/>
    <property type="match status" value="1"/>
</dbReference>
<feature type="chain" id="PRO_5043141517" description="UDP-N-acetylglucosamine transferase subunit ALG14" evidence="8">
    <location>
        <begin position="24"/>
        <end position="208"/>
    </location>
</feature>
<keyword evidence="4" id="KW-0812">Transmembrane</keyword>
<proteinExistence type="inferred from homology"/>
<evidence type="ECO:0000256" key="8">
    <source>
        <dbReference type="SAM" id="SignalP"/>
    </source>
</evidence>
<dbReference type="EMBL" id="UYSU01038834">
    <property type="protein sequence ID" value="VDM00691.1"/>
    <property type="molecule type" value="Genomic_DNA"/>
</dbReference>
<dbReference type="Pfam" id="PF08660">
    <property type="entry name" value="Alg14"/>
    <property type="match status" value="1"/>
</dbReference>
<keyword evidence="8" id="KW-0732">Signal</keyword>
<protein>
    <recommendedName>
        <fullName evidence="3">UDP-N-acetylglucosamine transferase subunit ALG14</fullName>
    </recommendedName>
</protein>
<feature type="signal peptide" evidence="8">
    <location>
        <begin position="1"/>
        <end position="23"/>
    </location>
</feature>
<dbReference type="WBParaSite" id="SSLN_0001484701-mRNA-1">
    <property type="protein sequence ID" value="SSLN_0001484701-mRNA-1"/>
    <property type="gene ID" value="SSLN_0001484701"/>
</dbReference>
<comment type="subcellular location">
    <subcellularLocation>
        <location evidence="1">Endoplasmic reticulum membrane</location>
        <topology evidence="1">Single-pass membrane protein</topology>
    </subcellularLocation>
</comment>
<keyword evidence="10" id="KW-1185">Reference proteome</keyword>
<evidence type="ECO:0000256" key="6">
    <source>
        <dbReference type="ARBA" id="ARBA00022989"/>
    </source>
</evidence>
<evidence type="ECO:0000256" key="1">
    <source>
        <dbReference type="ARBA" id="ARBA00004389"/>
    </source>
</evidence>
<reference evidence="11" key="1">
    <citation type="submission" date="2016-06" db="UniProtKB">
        <authorList>
            <consortium name="WormBaseParasite"/>
        </authorList>
    </citation>
    <scope>IDENTIFICATION</scope>
</reference>
<evidence type="ECO:0000313" key="10">
    <source>
        <dbReference type="Proteomes" id="UP000275846"/>
    </source>
</evidence>
<dbReference type="OrthoDB" id="17098at2759"/>
<keyword evidence="5" id="KW-0256">Endoplasmic reticulum</keyword>
<evidence type="ECO:0000256" key="5">
    <source>
        <dbReference type="ARBA" id="ARBA00022824"/>
    </source>
</evidence>
<dbReference type="InterPro" id="IPR013969">
    <property type="entry name" value="Oligosacch_biosynth_Alg14"/>
</dbReference>
<comment type="similarity">
    <text evidence="2">Belongs to the ALG14 family.</text>
</comment>
<organism evidence="11">
    <name type="scientific">Schistocephalus solidus</name>
    <name type="common">Tapeworm</name>
    <dbReference type="NCBI Taxonomy" id="70667"/>
    <lineage>
        <taxon>Eukaryota</taxon>
        <taxon>Metazoa</taxon>
        <taxon>Spiralia</taxon>
        <taxon>Lophotrochozoa</taxon>
        <taxon>Platyhelminthes</taxon>
        <taxon>Cestoda</taxon>
        <taxon>Eucestoda</taxon>
        <taxon>Diphyllobothriidea</taxon>
        <taxon>Diphyllobothriidae</taxon>
        <taxon>Schistocephalus</taxon>
    </lineage>
</organism>
<dbReference type="PANTHER" id="PTHR12154">
    <property type="entry name" value="GLYCOSYL TRANSFERASE-RELATED"/>
    <property type="match status" value="1"/>
</dbReference>
<dbReference type="GO" id="GO:0006488">
    <property type="term" value="P:dolichol-linked oligosaccharide biosynthetic process"/>
    <property type="evidence" value="ECO:0007669"/>
    <property type="project" value="InterPro"/>
</dbReference>
<keyword evidence="7" id="KW-0472">Membrane</keyword>
<name>A0A183TCV7_SCHSO</name>
<accession>A0A183TCV7</accession>
<dbReference type="GO" id="GO:0004577">
    <property type="term" value="F:N-acetylglucosaminyldiphosphodolichol N-acetylglucosaminyltransferase activity"/>
    <property type="evidence" value="ECO:0007669"/>
    <property type="project" value="TreeGrafter"/>
</dbReference>
<dbReference type="Gene3D" id="3.40.50.2000">
    <property type="entry name" value="Glycogen Phosphorylase B"/>
    <property type="match status" value="1"/>
</dbReference>
<sequence>MVLFSGLFFILAALLWVIVYVRNKENELKCCTLLVLGSGGHTAELLSFAGGLSAAYSPRVYVIAKTDQISEKKARCVEAERTKSARQPADFFVETLPRAREVGQSYVTSVFTTLIALLASIRVVLKHCPQLVICNGPGTCIPICFVAGFVQLLMRQRTALVFVESICRTQTLSLSGKILYYGHIARVIVQWPELLKLYPRAEYLGLLS</sequence>
<dbReference type="AlphaFoldDB" id="A0A183TCV7"/>
<keyword evidence="6" id="KW-1133">Transmembrane helix</keyword>
<evidence type="ECO:0000313" key="9">
    <source>
        <dbReference type="EMBL" id="VDM00691.1"/>
    </source>
</evidence>
<evidence type="ECO:0000256" key="2">
    <source>
        <dbReference type="ARBA" id="ARBA00009731"/>
    </source>
</evidence>
<gene>
    <name evidence="9" type="ORF">SSLN_LOCUS14305</name>
</gene>
<evidence type="ECO:0000256" key="3">
    <source>
        <dbReference type="ARBA" id="ARBA00017467"/>
    </source>
</evidence>
<evidence type="ECO:0000313" key="11">
    <source>
        <dbReference type="WBParaSite" id="SSLN_0001484701-mRNA-1"/>
    </source>
</evidence>
<evidence type="ECO:0000256" key="7">
    <source>
        <dbReference type="ARBA" id="ARBA00023136"/>
    </source>
</evidence>
<dbReference type="STRING" id="70667.A0A183TCV7"/>
<reference evidence="9 10" key="2">
    <citation type="submission" date="2018-11" db="EMBL/GenBank/DDBJ databases">
        <authorList>
            <consortium name="Pathogen Informatics"/>
        </authorList>
    </citation>
    <scope>NUCLEOTIDE SEQUENCE [LARGE SCALE GENOMIC DNA]</scope>
    <source>
        <strain evidence="9 10">NST_G2</strain>
    </source>
</reference>